<accession>A0A0A9DX79</accession>
<reference evidence="1" key="1">
    <citation type="submission" date="2014-09" db="EMBL/GenBank/DDBJ databases">
        <authorList>
            <person name="Magalhaes I.L.F."/>
            <person name="Oliveira U."/>
            <person name="Santos F.R."/>
            <person name="Vidigal T.H.D.A."/>
            <person name="Brescovit A.D."/>
            <person name="Santos A.J."/>
        </authorList>
    </citation>
    <scope>NUCLEOTIDE SEQUENCE</scope>
    <source>
        <tissue evidence="1">Shoot tissue taken approximately 20 cm above the soil surface</tissue>
    </source>
</reference>
<name>A0A0A9DX79_ARUDO</name>
<sequence>MVAPLSPGSYYYVLGWLI</sequence>
<organism evidence="1">
    <name type="scientific">Arundo donax</name>
    <name type="common">Giant reed</name>
    <name type="synonym">Donax arundinaceus</name>
    <dbReference type="NCBI Taxonomy" id="35708"/>
    <lineage>
        <taxon>Eukaryota</taxon>
        <taxon>Viridiplantae</taxon>
        <taxon>Streptophyta</taxon>
        <taxon>Embryophyta</taxon>
        <taxon>Tracheophyta</taxon>
        <taxon>Spermatophyta</taxon>
        <taxon>Magnoliopsida</taxon>
        <taxon>Liliopsida</taxon>
        <taxon>Poales</taxon>
        <taxon>Poaceae</taxon>
        <taxon>PACMAD clade</taxon>
        <taxon>Arundinoideae</taxon>
        <taxon>Arundineae</taxon>
        <taxon>Arundo</taxon>
    </lineage>
</organism>
<reference evidence="1" key="2">
    <citation type="journal article" date="2015" name="Data Brief">
        <title>Shoot transcriptome of the giant reed, Arundo donax.</title>
        <authorList>
            <person name="Barrero R.A."/>
            <person name="Guerrero F.D."/>
            <person name="Moolhuijzen P."/>
            <person name="Goolsby J.A."/>
            <person name="Tidwell J."/>
            <person name="Bellgard S.E."/>
            <person name="Bellgard M.I."/>
        </authorList>
    </citation>
    <scope>NUCLEOTIDE SEQUENCE</scope>
    <source>
        <tissue evidence="1">Shoot tissue taken approximately 20 cm above the soil surface</tissue>
    </source>
</reference>
<protein>
    <submittedName>
        <fullName evidence="1">Uncharacterized protein</fullName>
    </submittedName>
</protein>
<dbReference type="EMBL" id="GBRH01205489">
    <property type="protein sequence ID" value="JAD92406.1"/>
    <property type="molecule type" value="Transcribed_RNA"/>
</dbReference>
<dbReference type="AlphaFoldDB" id="A0A0A9DX79"/>
<proteinExistence type="predicted"/>
<evidence type="ECO:0000313" key="1">
    <source>
        <dbReference type="EMBL" id="JAD92406.1"/>
    </source>
</evidence>